<feature type="region of interest" description="Disordered" evidence="1">
    <location>
        <begin position="83"/>
        <end position="104"/>
    </location>
</feature>
<dbReference type="GO" id="GO:0003824">
    <property type="term" value="F:catalytic activity"/>
    <property type="evidence" value="ECO:0007669"/>
    <property type="project" value="InterPro"/>
</dbReference>
<dbReference type="OrthoDB" id="387657at2759"/>
<evidence type="ECO:0000313" key="3">
    <source>
        <dbReference type="EMBL" id="GBP67242.1"/>
    </source>
</evidence>
<gene>
    <name evidence="3" type="ORF">EVAR_45076_1</name>
</gene>
<evidence type="ECO:0000256" key="1">
    <source>
        <dbReference type="SAM" id="MobiDB-lite"/>
    </source>
</evidence>
<reference evidence="3 4" key="1">
    <citation type="journal article" date="2019" name="Commun. Biol.">
        <title>The bagworm genome reveals a unique fibroin gene that provides high tensile strength.</title>
        <authorList>
            <person name="Kono N."/>
            <person name="Nakamura H."/>
            <person name="Ohtoshi R."/>
            <person name="Tomita M."/>
            <person name="Numata K."/>
            <person name="Arakawa K."/>
        </authorList>
    </citation>
    <scope>NUCLEOTIDE SEQUENCE [LARGE SCALE GENOMIC DNA]</scope>
</reference>
<evidence type="ECO:0000259" key="2">
    <source>
        <dbReference type="Pfam" id="PF03372"/>
    </source>
</evidence>
<dbReference type="InterPro" id="IPR036691">
    <property type="entry name" value="Endo/exonu/phosph_ase_sf"/>
</dbReference>
<dbReference type="InterPro" id="IPR005135">
    <property type="entry name" value="Endo/exonuclease/phosphatase"/>
</dbReference>
<sequence length="176" mass="19728">MVIGLALHAEYHKNDIYLAHRVLQAYSTAEFVKLTKYPADLSVVVGDLNTGPGDISYRIITEIPSLLDPFDVECIGTDASVTKASGTSDNANNSYTDTKQAKNDPEGKRIDHILYFAKPNLQYLDTFFVSFYGDSKYYSYTNIENISHKDLEGTPLNEDNEDDDLLPESFPDPFLN</sequence>
<dbReference type="STRING" id="151549.A0A4C1XW16"/>
<comment type="caution">
    <text evidence="3">The sequence shown here is derived from an EMBL/GenBank/DDBJ whole genome shotgun (WGS) entry which is preliminary data.</text>
</comment>
<dbReference type="AlphaFoldDB" id="A0A4C1XW16"/>
<dbReference type="Gene3D" id="3.60.10.10">
    <property type="entry name" value="Endonuclease/exonuclease/phosphatase"/>
    <property type="match status" value="1"/>
</dbReference>
<keyword evidence="4" id="KW-1185">Reference proteome</keyword>
<feature type="compositionally biased region" description="Polar residues" evidence="1">
    <location>
        <begin position="83"/>
        <end position="98"/>
    </location>
</feature>
<dbReference type="Proteomes" id="UP000299102">
    <property type="component" value="Unassembled WGS sequence"/>
</dbReference>
<dbReference type="SUPFAM" id="SSF56219">
    <property type="entry name" value="DNase I-like"/>
    <property type="match status" value="1"/>
</dbReference>
<organism evidence="3 4">
    <name type="scientific">Eumeta variegata</name>
    <name type="common">Bagworm moth</name>
    <name type="synonym">Eumeta japonica</name>
    <dbReference type="NCBI Taxonomy" id="151549"/>
    <lineage>
        <taxon>Eukaryota</taxon>
        <taxon>Metazoa</taxon>
        <taxon>Ecdysozoa</taxon>
        <taxon>Arthropoda</taxon>
        <taxon>Hexapoda</taxon>
        <taxon>Insecta</taxon>
        <taxon>Pterygota</taxon>
        <taxon>Neoptera</taxon>
        <taxon>Endopterygota</taxon>
        <taxon>Lepidoptera</taxon>
        <taxon>Glossata</taxon>
        <taxon>Ditrysia</taxon>
        <taxon>Tineoidea</taxon>
        <taxon>Psychidae</taxon>
        <taxon>Oiketicinae</taxon>
        <taxon>Eumeta</taxon>
    </lineage>
</organism>
<dbReference type="EMBL" id="BGZK01000977">
    <property type="protein sequence ID" value="GBP67242.1"/>
    <property type="molecule type" value="Genomic_DNA"/>
</dbReference>
<name>A0A4C1XW16_EUMVA</name>
<proteinExistence type="predicted"/>
<feature type="region of interest" description="Disordered" evidence="1">
    <location>
        <begin position="150"/>
        <end position="176"/>
    </location>
</feature>
<protein>
    <submittedName>
        <fullName evidence="3">Neutral sphingomyelinase</fullName>
    </submittedName>
</protein>
<evidence type="ECO:0000313" key="4">
    <source>
        <dbReference type="Proteomes" id="UP000299102"/>
    </source>
</evidence>
<dbReference type="Pfam" id="PF03372">
    <property type="entry name" value="Exo_endo_phos"/>
    <property type="match status" value="1"/>
</dbReference>
<accession>A0A4C1XW16</accession>
<feature type="domain" description="Endonuclease/exonuclease/phosphatase" evidence="2">
    <location>
        <begin position="17"/>
        <end position="115"/>
    </location>
</feature>